<feature type="domain" description="Hemerythrin-like" evidence="1">
    <location>
        <begin position="11"/>
        <end position="147"/>
    </location>
</feature>
<dbReference type="GO" id="GO:0005886">
    <property type="term" value="C:plasma membrane"/>
    <property type="evidence" value="ECO:0007669"/>
    <property type="project" value="TreeGrafter"/>
</dbReference>
<dbReference type="PANTHER" id="PTHR39966">
    <property type="entry name" value="BLL2471 PROTEIN-RELATED"/>
    <property type="match status" value="1"/>
</dbReference>
<evidence type="ECO:0000313" key="2">
    <source>
        <dbReference type="EMBL" id="MBA5604543.1"/>
    </source>
</evidence>
<dbReference type="Gene3D" id="1.20.120.520">
    <property type="entry name" value="nmb1532 protein domain like"/>
    <property type="match status" value="1"/>
</dbReference>
<dbReference type="CDD" id="cd12108">
    <property type="entry name" value="Hr-like"/>
    <property type="match status" value="1"/>
</dbReference>
<evidence type="ECO:0000259" key="1">
    <source>
        <dbReference type="Pfam" id="PF01814"/>
    </source>
</evidence>
<dbReference type="RefSeq" id="WP_182214372.1">
    <property type="nucleotide sequence ID" value="NZ_JACEZS010000002.1"/>
</dbReference>
<dbReference type="AlphaFoldDB" id="A0A7W2EEM2"/>
<dbReference type="PANTHER" id="PTHR39966:SF1">
    <property type="entry name" value="HEMERYTHRIN-LIKE DOMAIN-CONTAINING PROTEIN"/>
    <property type="match status" value="1"/>
</dbReference>
<dbReference type="InterPro" id="IPR012312">
    <property type="entry name" value="Hemerythrin-like"/>
</dbReference>
<dbReference type="EMBL" id="JACEZS010000002">
    <property type="protein sequence ID" value="MBA5604543.1"/>
    <property type="molecule type" value="Genomic_DNA"/>
</dbReference>
<organism evidence="2 3">
    <name type="scientific">Rugamonas fusca</name>
    <dbReference type="NCBI Taxonomy" id="2758568"/>
    <lineage>
        <taxon>Bacteria</taxon>
        <taxon>Pseudomonadati</taxon>
        <taxon>Pseudomonadota</taxon>
        <taxon>Betaproteobacteria</taxon>
        <taxon>Burkholderiales</taxon>
        <taxon>Oxalobacteraceae</taxon>
        <taxon>Telluria group</taxon>
        <taxon>Rugamonas</taxon>
    </lineage>
</organism>
<dbReference type="Proteomes" id="UP000566711">
    <property type="component" value="Unassembled WGS sequence"/>
</dbReference>
<evidence type="ECO:0000313" key="3">
    <source>
        <dbReference type="Proteomes" id="UP000566711"/>
    </source>
</evidence>
<reference evidence="2 3" key="1">
    <citation type="submission" date="2020-07" db="EMBL/GenBank/DDBJ databases">
        <title>Novel species isolated from subtropical streams in China.</title>
        <authorList>
            <person name="Lu H."/>
        </authorList>
    </citation>
    <scope>NUCLEOTIDE SEQUENCE [LARGE SCALE GENOMIC DNA]</scope>
    <source>
        <strain evidence="2 3">FT3S</strain>
    </source>
</reference>
<name>A0A7W2EEM2_9BURK</name>
<sequence>MYTTKPPKENVVRIIQQEHTNLTAVIHSMQQFVRTLGQGNAPSDLKMMRAMLLYVIDYPERVHHPKEEEHLFARLRQRTHDVDSTLDELSRQHVRGTTLTRELEHALARYEFQGAPALPALRLLVEEYGKFFFEHMRLEEDVVLPAALHHLTEADWIVIDLAFSANGDPLTGAPIQNNFARLYQLIVNAQPGQG</sequence>
<dbReference type="Pfam" id="PF01814">
    <property type="entry name" value="Hemerythrin"/>
    <property type="match status" value="1"/>
</dbReference>
<keyword evidence="3" id="KW-1185">Reference proteome</keyword>
<proteinExistence type="predicted"/>
<gene>
    <name evidence="2" type="ORF">H3H36_04105</name>
</gene>
<comment type="caution">
    <text evidence="2">The sequence shown here is derived from an EMBL/GenBank/DDBJ whole genome shotgun (WGS) entry which is preliminary data.</text>
</comment>
<accession>A0A7W2EEM2</accession>
<protein>
    <submittedName>
        <fullName evidence="2">Hemerythrin domain-containing protein</fullName>
    </submittedName>
</protein>